<proteinExistence type="predicted"/>
<sequence>MSPFRAGLAVAATAGLAPVLVAQGLRVRRTTPRLPGATGPRHGSVPGPDPLRLLVVGESTVDGVGARTHEEALTGQLAVALASRLHRGISWRVAGRTGANARTVRSELLDEACREPADLLVVALGVNDTIELRSPGRYRCDLLALVVAARRALGPVPVLLAGVPPLRAFPALPQPLRLVLGLRGEALDTAAATLAALPDVTYCPVPGEVVDPALFAADGFHPGPPGYRLWAGTLADAVGRSLGAPGRAGSAGPNG</sequence>
<dbReference type="InterPro" id="IPR036514">
    <property type="entry name" value="SGNH_hydro_sf"/>
</dbReference>
<feature type="domain" description="SGNH hydrolase-type esterase" evidence="1">
    <location>
        <begin position="55"/>
        <end position="229"/>
    </location>
</feature>
<protein>
    <submittedName>
        <fullName evidence="2">Lysophospholipase L1-like esterase</fullName>
    </submittedName>
</protein>
<comment type="caution">
    <text evidence="2">The sequence shown here is derived from an EMBL/GenBank/DDBJ whole genome shotgun (WGS) entry which is preliminary data.</text>
</comment>
<dbReference type="RefSeq" id="WP_313886260.1">
    <property type="nucleotide sequence ID" value="NZ_JAANOU010000001.1"/>
</dbReference>
<evidence type="ECO:0000259" key="1">
    <source>
        <dbReference type="Pfam" id="PF13472"/>
    </source>
</evidence>
<keyword evidence="3" id="KW-1185">Reference proteome</keyword>
<dbReference type="Proteomes" id="UP000754495">
    <property type="component" value="Unassembled WGS sequence"/>
</dbReference>
<dbReference type="Pfam" id="PF13472">
    <property type="entry name" value="Lipase_GDSL_2"/>
    <property type="match status" value="1"/>
</dbReference>
<reference evidence="2 3" key="1">
    <citation type="submission" date="2020-03" db="EMBL/GenBank/DDBJ databases">
        <title>Sequencing the genomes of 1000 actinobacteria strains.</title>
        <authorList>
            <person name="Klenk H.-P."/>
        </authorList>
    </citation>
    <scope>NUCLEOTIDE SEQUENCE [LARGE SCALE GENOMIC DNA]</scope>
    <source>
        <strain evidence="2 3">DSM 45668</strain>
    </source>
</reference>
<evidence type="ECO:0000313" key="3">
    <source>
        <dbReference type="Proteomes" id="UP000754495"/>
    </source>
</evidence>
<evidence type="ECO:0000313" key="2">
    <source>
        <dbReference type="EMBL" id="NIH82971.1"/>
    </source>
</evidence>
<dbReference type="InterPro" id="IPR013830">
    <property type="entry name" value="SGNH_hydro"/>
</dbReference>
<dbReference type="EMBL" id="JAANOU010000001">
    <property type="protein sequence ID" value="NIH82971.1"/>
    <property type="molecule type" value="Genomic_DNA"/>
</dbReference>
<dbReference type="Gene3D" id="3.40.50.1110">
    <property type="entry name" value="SGNH hydrolase"/>
    <property type="match status" value="1"/>
</dbReference>
<organism evidence="2 3">
    <name type="scientific">Amycolatopsis viridis</name>
    <dbReference type="NCBI Taxonomy" id="185678"/>
    <lineage>
        <taxon>Bacteria</taxon>
        <taxon>Bacillati</taxon>
        <taxon>Actinomycetota</taxon>
        <taxon>Actinomycetes</taxon>
        <taxon>Pseudonocardiales</taxon>
        <taxon>Pseudonocardiaceae</taxon>
        <taxon>Amycolatopsis</taxon>
    </lineage>
</organism>
<dbReference type="SUPFAM" id="SSF52266">
    <property type="entry name" value="SGNH hydrolase"/>
    <property type="match status" value="1"/>
</dbReference>
<gene>
    <name evidence="2" type="ORF">FHX46_005501</name>
</gene>
<accession>A0ABX0T5Y1</accession>
<name>A0ABX0T5Y1_9PSEU</name>
<dbReference type="CDD" id="cd01836">
    <property type="entry name" value="FeeA_FeeB_like"/>
    <property type="match status" value="1"/>
</dbReference>